<evidence type="ECO:0000313" key="2">
    <source>
        <dbReference type="EMBL" id="SDF76731.1"/>
    </source>
</evidence>
<organism evidence="2 3">
    <name type="scientific">Blastococcus aurantiacus</name>
    <dbReference type="NCBI Taxonomy" id="1550231"/>
    <lineage>
        <taxon>Bacteria</taxon>
        <taxon>Bacillati</taxon>
        <taxon>Actinomycetota</taxon>
        <taxon>Actinomycetes</taxon>
        <taxon>Geodermatophilales</taxon>
        <taxon>Geodermatophilaceae</taxon>
        <taxon>Blastococcus</taxon>
    </lineage>
</organism>
<evidence type="ECO:0000313" key="3">
    <source>
        <dbReference type="Proteomes" id="UP000199406"/>
    </source>
</evidence>
<dbReference type="RefSeq" id="WP_143030418.1">
    <property type="nucleotide sequence ID" value="NZ_FNBT01000006.1"/>
</dbReference>
<reference evidence="3" key="1">
    <citation type="submission" date="2016-10" db="EMBL/GenBank/DDBJ databases">
        <authorList>
            <person name="Varghese N."/>
            <person name="Submissions S."/>
        </authorList>
    </citation>
    <scope>NUCLEOTIDE SEQUENCE [LARGE SCALE GENOMIC DNA]</scope>
    <source>
        <strain evidence="3">DSM 44268</strain>
    </source>
</reference>
<name>A0A1G7NRX9_9ACTN</name>
<protein>
    <submittedName>
        <fullName evidence="2">Uncharacterized protein</fullName>
    </submittedName>
</protein>
<gene>
    <name evidence="2" type="ORF">SAMN05660662_3322</name>
</gene>
<accession>A0A1G7NRX9</accession>
<proteinExistence type="predicted"/>
<dbReference type="Proteomes" id="UP000199406">
    <property type="component" value="Unassembled WGS sequence"/>
</dbReference>
<feature type="region of interest" description="Disordered" evidence="1">
    <location>
        <begin position="59"/>
        <end position="79"/>
    </location>
</feature>
<dbReference type="EMBL" id="FNBT01000006">
    <property type="protein sequence ID" value="SDF76731.1"/>
    <property type="molecule type" value="Genomic_DNA"/>
</dbReference>
<sequence>MTIRLHALTVRLGDLVVPPQVTVVDGPVGLLGDDLHPDQAGTDLIADRFPAALRAAVSPGSLPGVRSQGAQAGKRSAER</sequence>
<evidence type="ECO:0000256" key="1">
    <source>
        <dbReference type="SAM" id="MobiDB-lite"/>
    </source>
</evidence>
<dbReference type="AlphaFoldDB" id="A0A1G7NRX9"/>
<keyword evidence="3" id="KW-1185">Reference proteome</keyword>
<dbReference type="STRING" id="1550231.SAMN05660662_3322"/>
<dbReference type="OrthoDB" id="2060945at2"/>